<evidence type="ECO:0000256" key="3">
    <source>
        <dbReference type="ARBA" id="ARBA00022843"/>
    </source>
</evidence>
<dbReference type="InterPro" id="IPR021893">
    <property type="entry name" value="ZMYM2-like_C"/>
</dbReference>
<dbReference type="Proteomes" id="UP000007879">
    <property type="component" value="Unassembled WGS sequence"/>
</dbReference>
<evidence type="ECO:0000256" key="1">
    <source>
        <dbReference type="ARBA" id="ARBA00022499"/>
    </source>
</evidence>
<evidence type="ECO:0000313" key="7">
    <source>
        <dbReference type="Proteomes" id="UP000007879"/>
    </source>
</evidence>
<evidence type="ECO:0000259" key="4">
    <source>
        <dbReference type="Pfam" id="PF12012"/>
    </source>
</evidence>
<reference evidence="6" key="2">
    <citation type="submission" date="2017-05" db="UniProtKB">
        <authorList>
            <consortium name="EnsemblMetazoa"/>
        </authorList>
    </citation>
    <scope>IDENTIFICATION</scope>
</reference>
<reference evidence="7" key="1">
    <citation type="journal article" date="2010" name="Nature">
        <title>The Amphimedon queenslandica genome and the evolution of animal complexity.</title>
        <authorList>
            <person name="Srivastava M."/>
            <person name="Simakov O."/>
            <person name="Chapman J."/>
            <person name="Fahey B."/>
            <person name="Gauthier M.E."/>
            <person name="Mitros T."/>
            <person name="Richards G.S."/>
            <person name="Conaco C."/>
            <person name="Dacre M."/>
            <person name="Hellsten U."/>
            <person name="Larroux C."/>
            <person name="Putnam N.H."/>
            <person name="Stanke M."/>
            <person name="Adamska M."/>
            <person name="Darling A."/>
            <person name="Degnan S.M."/>
            <person name="Oakley T.H."/>
            <person name="Plachetzki D.C."/>
            <person name="Zhai Y."/>
            <person name="Adamski M."/>
            <person name="Calcino A."/>
            <person name="Cummins S.F."/>
            <person name="Goodstein D.M."/>
            <person name="Harris C."/>
            <person name="Jackson D.J."/>
            <person name="Leys S.P."/>
            <person name="Shu S."/>
            <person name="Woodcroft B.J."/>
            <person name="Vervoort M."/>
            <person name="Kosik K.S."/>
            <person name="Manning G."/>
            <person name="Degnan B.M."/>
            <person name="Rokhsar D.S."/>
        </authorList>
    </citation>
    <scope>NUCLEOTIDE SEQUENCE [LARGE SCALE GENOMIC DNA]</scope>
</reference>
<dbReference type="InParanoid" id="A0A1X7SQJ0"/>
<keyword evidence="3" id="KW-0832">Ubl conjugation</keyword>
<sequence length="318" mass="36244">MAEGRSDGQAPVPPPKRRRLKFNGPQRFVYAEESAVNMASKGVVPKNTVRVNSWVESTFNGWVAFRSDTDDPVPSDILSSNDPEEINKWLCKFVLEVRQQSGQPYPPKSLHSILCGLLRLYREKGGSFNFLDKKDARFTDLNKTLDTVCSTLHAEGIGASTTPAPIISMDDEELLLNTQVMSMENPTSLQFMVFFYVGIHCCLRGGQEQRDLSFKNFTRSPLDVTQYNEDTYYVYTEFISKNNLHRYKDIHSKNKTVKIYSDVGSRKCVVQLLDFYFSKLPPDPKAFYVRPLSNIPEGEKPWYANVPVGINTLRNMLK</sequence>
<dbReference type="PANTHER" id="PTHR21446:SF12">
    <property type="entry name" value="POTASSIUM CHANNEL TETRAMERIZATION DOMAIN CONTAINING 1"/>
    <property type="match status" value="1"/>
</dbReference>
<dbReference type="PANTHER" id="PTHR21446">
    <property type="entry name" value="DUF3504 DOMAIN-CONTAINING PROTEIN"/>
    <property type="match status" value="1"/>
</dbReference>
<dbReference type="EnsemblMetazoa" id="XM_011410717.1">
    <property type="protein sequence ID" value="XP_011409019.1"/>
    <property type="gene ID" value="LOC105315939"/>
</dbReference>
<dbReference type="InterPro" id="IPR052787">
    <property type="entry name" value="MAVS"/>
</dbReference>
<keyword evidence="7" id="KW-1185">Reference proteome</keyword>
<protein>
    <submittedName>
        <fullName evidence="6">Uncharacterized protein</fullName>
    </submittedName>
</protein>
<dbReference type="InterPro" id="IPR057926">
    <property type="entry name" value="QRICH1_dom"/>
</dbReference>
<dbReference type="OMA" id="KWRANRR"/>
<accession>A0A1X7SQJ0</accession>
<dbReference type="EnsemblMetazoa" id="Aqu2.1.04307_001">
    <property type="protein sequence ID" value="Aqu2.1.04307_001"/>
    <property type="gene ID" value="Aqu2.1.04307"/>
</dbReference>
<gene>
    <name evidence="6" type="primary">105315939</name>
</gene>
<feature type="domain" description="ZMYM2-like/QRICH1 C-terminal" evidence="4">
    <location>
        <begin position="167"/>
        <end position="318"/>
    </location>
</feature>
<dbReference type="OrthoDB" id="10024735at2759"/>
<evidence type="ECO:0000256" key="2">
    <source>
        <dbReference type="ARBA" id="ARBA00022553"/>
    </source>
</evidence>
<dbReference type="Pfam" id="PF25561">
    <property type="entry name" value="QRICH1"/>
    <property type="match status" value="1"/>
</dbReference>
<keyword evidence="1" id="KW-1017">Isopeptide bond</keyword>
<dbReference type="Pfam" id="PF12012">
    <property type="entry name" value="DUF3504"/>
    <property type="match status" value="1"/>
</dbReference>
<keyword evidence="2" id="KW-0597">Phosphoprotein</keyword>
<organism evidence="6">
    <name type="scientific">Amphimedon queenslandica</name>
    <name type="common">Sponge</name>
    <dbReference type="NCBI Taxonomy" id="400682"/>
    <lineage>
        <taxon>Eukaryota</taxon>
        <taxon>Metazoa</taxon>
        <taxon>Porifera</taxon>
        <taxon>Demospongiae</taxon>
        <taxon>Heteroscleromorpha</taxon>
        <taxon>Haplosclerida</taxon>
        <taxon>Niphatidae</taxon>
        <taxon>Amphimedon</taxon>
    </lineage>
</organism>
<evidence type="ECO:0000259" key="5">
    <source>
        <dbReference type="Pfam" id="PF25561"/>
    </source>
</evidence>
<feature type="domain" description="QRICH1-like" evidence="5">
    <location>
        <begin position="73"/>
        <end position="146"/>
    </location>
</feature>
<dbReference type="AlphaFoldDB" id="A0A1X7SQJ0"/>
<proteinExistence type="predicted"/>
<name>A0A1X7SQJ0_AMPQE</name>
<evidence type="ECO:0000313" key="6">
    <source>
        <dbReference type="EnsemblMetazoa" id="Aqu2.1.04307_001"/>
    </source>
</evidence>
<dbReference type="KEGG" id="aqu:105315939"/>